<protein>
    <submittedName>
        <fullName evidence="6">30S ribosomal protein S7</fullName>
    </submittedName>
</protein>
<evidence type="ECO:0000313" key="16">
    <source>
        <dbReference type="Proteomes" id="UP000229789"/>
    </source>
</evidence>
<dbReference type="AlphaFoldDB" id="A0A2G9LJG3"/>
<evidence type="ECO:0000313" key="6">
    <source>
        <dbReference type="EMBL" id="PIN66654.1"/>
    </source>
</evidence>
<dbReference type="PANTHER" id="PTHR11205">
    <property type="entry name" value="RIBOSOMAL PROTEIN S7"/>
    <property type="match status" value="1"/>
</dbReference>
<accession>A0A2H9N301</accession>
<dbReference type="InterPro" id="IPR000235">
    <property type="entry name" value="Ribosomal_uS7"/>
</dbReference>
<evidence type="ECO:0000313" key="9">
    <source>
        <dbReference type="EMBL" id="PIV89925.1"/>
    </source>
</evidence>
<comment type="similarity">
    <text evidence="1">Belongs to the universal ribosomal protein uS7 family.</text>
</comment>
<accession>A0A2H9P9Z3</accession>
<evidence type="ECO:0000313" key="15">
    <source>
        <dbReference type="Proteomes" id="UP000228888"/>
    </source>
</evidence>
<name>A0A2G9LJG3_HUBC1</name>
<accession>A0A2H9QTG6</accession>
<dbReference type="Proteomes" id="UP000231449">
    <property type="component" value="Unassembled WGS sequence"/>
</dbReference>
<comment type="caution">
    <text evidence="6">The sequence shown here is derived from an EMBL/GenBank/DDBJ whole genome shotgun (WGS) entry which is preliminary data.</text>
</comment>
<dbReference type="Proteomes" id="UP000230713">
    <property type="component" value="Unassembled WGS sequence"/>
</dbReference>
<dbReference type="Proteomes" id="UP000231232">
    <property type="component" value="Unassembled WGS sequence"/>
</dbReference>
<dbReference type="Pfam" id="PF00177">
    <property type="entry name" value="Ribosomal_S7"/>
    <property type="match status" value="1"/>
</dbReference>
<dbReference type="Proteomes" id="UP000229789">
    <property type="component" value="Unassembled WGS sequence"/>
</dbReference>
<evidence type="ECO:0000256" key="2">
    <source>
        <dbReference type="ARBA" id="ARBA00011458"/>
    </source>
</evidence>
<gene>
    <name evidence="13" type="ORF">CO072_00725</name>
    <name evidence="12" type="ORF">CO124_00705</name>
    <name evidence="8" type="ORF">COS22_01430</name>
    <name evidence="7" type="ORF">COS45_01265</name>
    <name evidence="9" type="ORF">COW47_00050</name>
    <name evidence="6" type="ORF">COW69_01040</name>
    <name evidence="11" type="ORF">COY63_01260</name>
    <name evidence="10" type="ORF">COZ66_00245</name>
</gene>
<organism evidence="6 16">
    <name type="scientific">Huberarchaeum crystalense</name>
    <dbReference type="NCBI Taxonomy" id="2014257"/>
    <lineage>
        <taxon>Archaea</taxon>
        <taxon>Candidatus Huberarchaeota</taxon>
        <taxon>Candidatus Huberarchaeia</taxon>
        <taxon>Candidatus Huberarchaeales</taxon>
        <taxon>Candidatus Huberarchaeaceae</taxon>
        <taxon>Candidatus Huberarchaeum</taxon>
    </lineage>
</organism>
<proteinExistence type="inferred from homology"/>
<accession>A0A2H9M7Y9</accession>
<dbReference type="EMBL" id="PFIH01000008">
    <property type="protein sequence ID" value="PIX28279.1"/>
    <property type="molecule type" value="Genomic_DNA"/>
</dbReference>
<dbReference type="EMBL" id="PFFF01000001">
    <property type="protein sequence ID" value="PIV89925.1"/>
    <property type="molecule type" value="Genomic_DNA"/>
</dbReference>
<dbReference type="EMBL" id="PFUW01000014">
    <property type="protein sequence ID" value="PJB04206.1"/>
    <property type="molecule type" value="Genomic_DNA"/>
</dbReference>
<dbReference type="EMBL" id="PETW01000025">
    <property type="protein sequence ID" value="PIV46426.1"/>
    <property type="molecule type" value="Genomic_DNA"/>
</dbReference>
<accession>A0A2G9LJG3</accession>
<evidence type="ECO:0000313" key="11">
    <source>
        <dbReference type="EMBL" id="PIY99855.1"/>
    </source>
</evidence>
<reference evidence="14 15" key="1">
    <citation type="submission" date="2017-09" db="EMBL/GenBank/DDBJ databases">
        <title>Depth-based differentiation of microbial function through sediment-hosted aquifers and enrichment of novel symbionts in the deep terrestrial subsurface.</title>
        <authorList>
            <person name="Probst A.J."/>
            <person name="Ladd B."/>
            <person name="Jarett J.K."/>
            <person name="Geller-Mcgrath D.E."/>
            <person name="Sieber C.M.K."/>
            <person name="Emerson J.B."/>
            <person name="Anantharaman K."/>
            <person name="Thomas B.C."/>
            <person name="Malmstrom R."/>
            <person name="Stieglmeier M."/>
            <person name="Klingl A."/>
            <person name="Woyke T."/>
            <person name="Ryan C.M."/>
            <person name="Banfield J.F."/>
        </authorList>
    </citation>
    <scope>NUCLEOTIDE SEQUENCE [LARGE SCALE GENOMIC DNA]</scope>
</reference>
<dbReference type="SUPFAM" id="SSF47973">
    <property type="entry name" value="Ribosomal protein S7"/>
    <property type="match status" value="1"/>
</dbReference>
<evidence type="ECO:0000313" key="10">
    <source>
        <dbReference type="EMBL" id="PIX28279.1"/>
    </source>
</evidence>
<evidence type="ECO:0000256" key="4">
    <source>
        <dbReference type="ARBA" id="ARBA00023274"/>
    </source>
</evidence>
<evidence type="ECO:0000313" key="12">
    <source>
        <dbReference type="EMBL" id="PJB04206.1"/>
    </source>
</evidence>
<feature type="domain" description="Small ribosomal subunit protein uS7" evidence="5">
    <location>
        <begin position="46"/>
        <end position="197"/>
    </location>
</feature>
<dbReference type="Proteomes" id="UP000228874">
    <property type="component" value="Unassembled WGS sequence"/>
</dbReference>
<dbReference type="GO" id="GO:1990904">
    <property type="term" value="C:ribonucleoprotein complex"/>
    <property type="evidence" value="ECO:0007669"/>
    <property type="project" value="UniProtKB-KW"/>
</dbReference>
<sequence>MGYLLFGKWDCDDVKVRDESLKKYLVFMPHALEYSYGLEHGQKLKKTKMSVVEKLINKLTVSGHRGKSHTLSSGHNTGKKLKARKIVIGAFYETNKQTNENPIQTLITAIETASPYEEVTRVQKGSVVAGRPVDISPVRRIDLVLRWFVQGAQQKAFKKSNITNNLVKEIIAAASRKTDSFAFSRKTELEAAAAASR</sequence>
<accession>A0A2H9M286</accession>
<comment type="subunit">
    <text evidence="2">Part of the 30S ribosomal subunit.</text>
</comment>
<evidence type="ECO:0000256" key="1">
    <source>
        <dbReference type="ARBA" id="ARBA00007151"/>
    </source>
</evidence>
<keyword evidence="4" id="KW-0687">Ribonucleoprotein</keyword>
<evidence type="ECO:0000256" key="3">
    <source>
        <dbReference type="ARBA" id="ARBA00022980"/>
    </source>
</evidence>
<dbReference type="EMBL" id="PCUF01000010">
    <property type="protein sequence ID" value="PIN66654.1"/>
    <property type="molecule type" value="Genomic_DNA"/>
</dbReference>
<dbReference type="Proteomes" id="UP000228888">
    <property type="component" value="Unassembled WGS sequence"/>
</dbReference>
<dbReference type="Proteomes" id="UP000230477">
    <property type="component" value="Unassembled WGS sequence"/>
</dbReference>
<dbReference type="GO" id="GO:0006412">
    <property type="term" value="P:translation"/>
    <property type="evidence" value="ECO:0007669"/>
    <property type="project" value="InterPro"/>
</dbReference>
<evidence type="ECO:0000259" key="5">
    <source>
        <dbReference type="Pfam" id="PF00177"/>
    </source>
</evidence>
<dbReference type="InterPro" id="IPR023798">
    <property type="entry name" value="Ribosomal_uS7_dom"/>
</dbReference>
<keyword evidence="3 6" id="KW-0689">Ribosomal protein</keyword>
<dbReference type="EMBL" id="PFSX01000020">
    <property type="protein sequence ID" value="PJC01585.1"/>
    <property type="molecule type" value="Genomic_DNA"/>
</dbReference>
<dbReference type="GO" id="GO:0005840">
    <property type="term" value="C:ribosome"/>
    <property type="evidence" value="ECO:0007669"/>
    <property type="project" value="UniProtKB-KW"/>
</dbReference>
<evidence type="ECO:0000313" key="8">
    <source>
        <dbReference type="EMBL" id="PIV46426.1"/>
    </source>
</evidence>
<dbReference type="PIRSF" id="PIRSF002122">
    <property type="entry name" value="RPS7p_RPS7a_RPS5e_RPS7o"/>
    <property type="match status" value="1"/>
</dbReference>
<dbReference type="Proteomes" id="UP000228989">
    <property type="component" value="Unassembled WGS sequence"/>
</dbReference>
<dbReference type="EMBL" id="PFMG01000026">
    <property type="protein sequence ID" value="PIY99855.1"/>
    <property type="molecule type" value="Genomic_DNA"/>
</dbReference>
<evidence type="ECO:0000313" key="14">
    <source>
        <dbReference type="Proteomes" id="UP000228874"/>
    </source>
</evidence>
<evidence type="ECO:0000313" key="13">
    <source>
        <dbReference type="EMBL" id="PJC01585.1"/>
    </source>
</evidence>
<dbReference type="EMBL" id="PEUT01000032">
    <property type="protein sequence ID" value="PIV13746.1"/>
    <property type="molecule type" value="Genomic_DNA"/>
</dbReference>
<accession>A0A2H9MNG2</accession>
<accession>A0A2H9RDG6</accession>
<dbReference type="InterPro" id="IPR036823">
    <property type="entry name" value="Ribosomal_uS7_dom_sf"/>
</dbReference>
<evidence type="ECO:0000313" key="7">
    <source>
        <dbReference type="EMBL" id="PIV13746.1"/>
    </source>
</evidence>
<dbReference type="Gene3D" id="1.10.455.10">
    <property type="entry name" value="Ribosomal protein S7 domain"/>
    <property type="match status" value="1"/>
</dbReference>
<reference evidence="6 16" key="2">
    <citation type="submission" date="2017-09" db="EMBL/GenBank/DDBJ databases">
        <title>Depth-based differentiation of microbial function through sediment-hosted aquifers and enrichment of novel symbionts in the deep terrestrial subsurface.</title>
        <authorList>
            <person name="Probst A.J."/>
            <person name="Ladd B."/>
            <person name="Jarett J.K."/>
            <person name="Geller-Mcgrath D.E."/>
            <person name="Sieber C.M."/>
            <person name="Emerson J.B."/>
            <person name="Anantharaman K."/>
            <person name="Thomas B.C."/>
            <person name="Malmstrom R."/>
            <person name="Stieglmeier M."/>
            <person name="Klingl A."/>
            <person name="Woyke T."/>
            <person name="Ryan C.M."/>
            <person name="Banfield J.F."/>
        </authorList>
    </citation>
    <scope>NUCLEOTIDE SEQUENCE [LARGE SCALE GENOMIC DNA]</scope>
    <source>
        <strain evidence="8">CG02_land_8_20_14_3_00_31_209</strain>
        <strain evidence="7">CG03_land_8_20_14_0_80_31_114</strain>
        <strain evidence="9">CG17_big_fil_post_rev_8_21_14_2_50_31_73</strain>
        <strain evidence="6">CG18_big_fil_WC_8_21_14_2_50_31_19</strain>
        <strain evidence="11">CG_4_10_14_0_8_um_filter_31_133</strain>
        <strain evidence="10">CG_4_8_14_3_um_filter</strain>
        <strain evidence="13">CG_4_9_14_0_8_um_filter_31_21</strain>
        <strain evidence="12">CG_4_9_14_3_um_filter_31_125</strain>
    </source>
</reference>